<evidence type="ECO:0000313" key="2">
    <source>
        <dbReference type="EMBL" id="KKK51021.1"/>
    </source>
</evidence>
<comment type="caution">
    <text evidence="2">The sequence shown here is derived from an EMBL/GenBank/DDBJ whole genome shotgun (WGS) entry which is preliminary data.</text>
</comment>
<dbReference type="InterPro" id="IPR019096">
    <property type="entry name" value="YopX_protein"/>
</dbReference>
<dbReference type="AlphaFoldDB" id="A0A0F8YSP4"/>
<evidence type="ECO:0000259" key="1">
    <source>
        <dbReference type="Pfam" id="PF09643"/>
    </source>
</evidence>
<dbReference type="InterPro" id="IPR023385">
    <property type="entry name" value="YopX-like_C"/>
</dbReference>
<dbReference type="InterPro" id="IPR010024">
    <property type="entry name" value="CHP16711"/>
</dbReference>
<reference evidence="2" key="1">
    <citation type="journal article" date="2015" name="Nature">
        <title>Complex archaea that bridge the gap between prokaryotes and eukaryotes.</title>
        <authorList>
            <person name="Spang A."/>
            <person name="Saw J.H."/>
            <person name="Jorgensen S.L."/>
            <person name="Zaremba-Niedzwiedzka K."/>
            <person name="Martijn J."/>
            <person name="Lind A.E."/>
            <person name="van Eijk R."/>
            <person name="Schleper C."/>
            <person name="Guy L."/>
            <person name="Ettema T.J."/>
        </authorList>
    </citation>
    <scope>NUCLEOTIDE SEQUENCE</scope>
</reference>
<organism evidence="2">
    <name type="scientific">marine sediment metagenome</name>
    <dbReference type="NCBI Taxonomy" id="412755"/>
    <lineage>
        <taxon>unclassified sequences</taxon>
        <taxon>metagenomes</taxon>
        <taxon>ecological metagenomes</taxon>
    </lineage>
</organism>
<proteinExistence type="predicted"/>
<sequence length="129" mass="15068">MREIKFRALNRATGQWHYGVYGAKDFEVENVWSMPTFWLMFERGDLDPETLGQYTGLKDKNGVEIYEGDVVRPHGYPDHVEPMSVEYVEGVWMLMAENDDDFITNYQAHELEVIGNIYENPELLEEAKT</sequence>
<accession>A0A0F8YSP4</accession>
<dbReference type="Gene3D" id="2.30.30.290">
    <property type="entry name" value="YopX-like domains"/>
    <property type="match status" value="1"/>
</dbReference>
<feature type="domain" description="YopX protein" evidence="1">
    <location>
        <begin position="39"/>
        <end position="125"/>
    </location>
</feature>
<dbReference type="Pfam" id="PF09643">
    <property type="entry name" value="YopX"/>
    <property type="match status" value="1"/>
</dbReference>
<dbReference type="NCBIfam" id="TIGR01671">
    <property type="entry name" value="phage_TIGR01671"/>
    <property type="match status" value="1"/>
</dbReference>
<dbReference type="EMBL" id="LAZR01067721">
    <property type="protein sequence ID" value="KKK51021.1"/>
    <property type="molecule type" value="Genomic_DNA"/>
</dbReference>
<dbReference type="SUPFAM" id="SSF159006">
    <property type="entry name" value="YopX-like"/>
    <property type="match status" value="1"/>
</dbReference>
<name>A0A0F8YSP4_9ZZZZ</name>
<gene>
    <name evidence="2" type="ORF">LCGC14_3119150</name>
</gene>
<protein>
    <recommendedName>
        <fullName evidence="1">YopX protein domain-containing protein</fullName>
    </recommendedName>
</protein>